<gene>
    <name evidence="1" type="ORF">CHRY9293_02804</name>
</gene>
<evidence type="ECO:0000313" key="1">
    <source>
        <dbReference type="EMBL" id="CAA7196729.1"/>
    </source>
</evidence>
<dbReference type="EMBL" id="CACVBR010000030">
    <property type="protein sequence ID" value="CAA7196729.1"/>
    <property type="molecule type" value="Genomic_DNA"/>
</dbReference>
<reference evidence="1 2" key="1">
    <citation type="submission" date="2020-01" db="EMBL/GenBank/DDBJ databases">
        <authorList>
            <person name="Rodrigo-Torres L."/>
            <person name="Arahal R. D."/>
            <person name="Lucena T."/>
        </authorList>
    </citation>
    <scope>NUCLEOTIDE SEQUENCE [LARGE SCALE GENOMIC DNA]</scope>
    <source>
        <strain evidence="1 2">CECT 9293</strain>
    </source>
</reference>
<dbReference type="AlphaFoldDB" id="A0A6N4X6Q3"/>
<keyword evidence="2" id="KW-1185">Reference proteome</keyword>
<proteinExistence type="predicted"/>
<dbReference type="RefSeq" id="WP_162033501.1">
    <property type="nucleotide sequence ID" value="NZ_CACVBR010000030.1"/>
</dbReference>
<protein>
    <recommendedName>
        <fullName evidence="3">YD repeat-containing protein</fullName>
    </recommendedName>
</protein>
<evidence type="ECO:0008006" key="3">
    <source>
        <dbReference type="Google" id="ProtNLM"/>
    </source>
</evidence>
<dbReference type="Proteomes" id="UP000445144">
    <property type="component" value="Unassembled WGS sequence"/>
</dbReference>
<organism evidence="1 2">
    <name type="scientific">Chryseobacterium potabilaquae</name>
    <dbReference type="NCBI Taxonomy" id="2675057"/>
    <lineage>
        <taxon>Bacteria</taxon>
        <taxon>Pseudomonadati</taxon>
        <taxon>Bacteroidota</taxon>
        <taxon>Flavobacteriia</taxon>
        <taxon>Flavobacteriales</taxon>
        <taxon>Weeksellaceae</taxon>
        <taxon>Chryseobacterium group</taxon>
        <taxon>Chryseobacterium</taxon>
    </lineage>
</organism>
<sequence>MNILKNTCRGIVAITTLSISSYYAQIIPVIKSPQTYNIEKFGNIPVSLNSGSTSYNINLFHYGDLYNGNGYDISLNYYGTGFVPAKKSNYVGLDWSLDIGGTISREVRGVADDFFSDFPQSSNQLYGYLEGVKTCNKNNNDIYNSNYPSLPVGYGGKGIKCGNHSFELEPDKFSFNFMGNSGYFFIGNDMKPIIISDNKNLKIDISGLSSKQPLHPKLQNGAKCLTQTTTIKITDEKGIQYYFGGNYENLEISYNLNPAEAENRFTITAWNLYKIEYPNSDILEIKYRTADAYSGDRNFCVNYDDILTLQEPFQLMFDRNIIFKQEFNVTNDNYSVGNLLFDGTVRWGSSSSSADTNRQSYSATKKSFPNTVLFNGKTIVSFDYERYEKYLISAIPSLKLKNINFYNITGSSIVKTVNLNYYRNKDYFFLDNVKMFRKAKLSLEYLQEYGFDYYNKEDLPDDSTGLIDYWGYWNNKPMSKLIPNFTLDKNTGDYTITDNTRDANPALCSVGLMKNITYPTKGKSEFIYEPHQYSEKMDRNSSSQFKNVLVPSIGSVGGGRIQKMIHYSNDGTQVGIKEYKYISNYAPNAANTKSSGILSNYYRNLDYLKVQVGPTTRETLHVYSNNIIETSMNSSPVLYSEVTEIENNKGYTKSYFTDYKMYPDDPNFKEVYNNTGPINPISYSPPNMGNINLPYRSNNYKRGKLYKQEIYDQNFVKIKSSTTDFTDISEIIPNNFVTYVTDRIFSRYFFKLYGGSFAPSKTITHEILNNNPISSTTEYSYQSANGLNLSKLKNTDAEGNITETTYKYAHEKANQKLINANIVDTPLETMTTQTLNGINKTLSKSETKYDHTANIYPSSTLNYDLLSGSSTEVTYDVYDAKGNLQQYTTKDGIPVSIIWGYNQTQPIAKIEGAMYNQVEGLISGIVSASHTDAAQGNDVSENALIVALEAFRNLPALMTTQITTYTYNLQIGVTNITLPSGMREIYLYDNANRLKEIKQQQKDAGGNLIYKTIKEYQYNYKN</sequence>
<accession>A0A6N4X6Q3</accession>
<name>A0A6N4X6Q3_9FLAO</name>
<evidence type="ECO:0000313" key="2">
    <source>
        <dbReference type="Proteomes" id="UP000445144"/>
    </source>
</evidence>